<evidence type="ECO:0008006" key="4">
    <source>
        <dbReference type="Google" id="ProtNLM"/>
    </source>
</evidence>
<feature type="compositionally biased region" description="Low complexity" evidence="1">
    <location>
        <begin position="245"/>
        <end position="256"/>
    </location>
</feature>
<evidence type="ECO:0000256" key="1">
    <source>
        <dbReference type="SAM" id="MobiDB-lite"/>
    </source>
</evidence>
<dbReference type="InParanoid" id="A0A2P5FQ06"/>
<dbReference type="FunCoup" id="A0A2P5FQ06">
    <property type="interactions" value="735"/>
</dbReference>
<evidence type="ECO:0000313" key="2">
    <source>
        <dbReference type="EMBL" id="PON99813.1"/>
    </source>
</evidence>
<feature type="region of interest" description="Disordered" evidence="1">
    <location>
        <begin position="197"/>
        <end position="279"/>
    </location>
</feature>
<keyword evidence="3" id="KW-1185">Reference proteome</keyword>
<dbReference type="STRING" id="63057.A0A2P5FQ06"/>
<sequence>MRCKKHISDLSSTVGVCASCLRERLFALIAAQAQAQAHAQAQAQAQLCRALSRAAVADSDPRKSDSNPPPAPAAPPLAFPRSVSPYVSRRKSDDAATWNHPNGPPEQHHHRHHHHLRFYSTPQVGPTFGGGTNTSADSVPYKKKRSKFSLLANLFRSRSEKFESDPRAPYGDSYPASSSLATASPSWFSAIFTNRKGSTKPSPAQFYSEDSPVGPRRARGRADRGMSPADVPDFDYGYGEDGDRSPSGSGYSSESSPRWKRTPAVAPPSARRTKSGASRNVSGLAFCLSPLVRASPNRHWSHKSLPPEIGKSGDGSRKPHLSTAASFCKNRSRKLADFGRANPNR</sequence>
<feature type="region of interest" description="Disordered" evidence="1">
    <location>
        <begin position="56"/>
        <end position="114"/>
    </location>
</feature>
<gene>
    <name evidence="2" type="ORF">TorRG33x02_045780</name>
</gene>
<evidence type="ECO:0000313" key="3">
    <source>
        <dbReference type="Proteomes" id="UP000237000"/>
    </source>
</evidence>
<dbReference type="Proteomes" id="UP000237000">
    <property type="component" value="Unassembled WGS sequence"/>
</dbReference>
<proteinExistence type="predicted"/>
<feature type="region of interest" description="Disordered" evidence="1">
    <location>
        <begin position="296"/>
        <end position="326"/>
    </location>
</feature>
<dbReference type="AlphaFoldDB" id="A0A2P5FQ06"/>
<name>A0A2P5FQ06_TREOI</name>
<dbReference type="PANTHER" id="PTHR35486:SF1">
    <property type="entry name" value="OS02G0689500 PROTEIN"/>
    <property type="match status" value="1"/>
</dbReference>
<dbReference type="EMBL" id="JXTC01000017">
    <property type="protein sequence ID" value="PON99813.1"/>
    <property type="molecule type" value="Genomic_DNA"/>
</dbReference>
<accession>A0A2P5FQ06</accession>
<dbReference type="PANTHER" id="PTHR35486">
    <property type="entry name" value="EXPRESSED PROTEIN"/>
    <property type="match status" value="1"/>
</dbReference>
<feature type="compositionally biased region" description="Pro residues" evidence="1">
    <location>
        <begin position="67"/>
        <end position="78"/>
    </location>
</feature>
<dbReference type="OrthoDB" id="688025at2759"/>
<comment type="caution">
    <text evidence="2">The sequence shown here is derived from an EMBL/GenBank/DDBJ whole genome shotgun (WGS) entry which is preliminary data.</text>
</comment>
<organism evidence="2 3">
    <name type="scientific">Trema orientale</name>
    <name type="common">Charcoal tree</name>
    <name type="synonym">Celtis orientalis</name>
    <dbReference type="NCBI Taxonomy" id="63057"/>
    <lineage>
        <taxon>Eukaryota</taxon>
        <taxon>Viridiplantae</taxon>
        <taxon>Streptophyta</taxon>
        <taxon>Embryophyta</taxon>
        <taxon>Tracheophyta</taxon>
        <taxon>Spermatophyta</taxon>
        <taxon>Magnoliopsida</taxon>
        <taxon>eudicotyledons</taxon>
        <taxon>Gunneridae</taxon>
        <taxon>Pentapetalae</taxon>
        <taxon>rosids</taxon>
        <taxon>fabids</taxon>
        <taxon>Rosales</taxon>
        <taxon>Cannabaceae</taxon>
        <taxon>Trema</taxon>
    </lineage>
</organism>
<reference evidence="3" key="1">
    <citation type="submission" date="2016-06" db="EMBL/GenBank/DDBJ databases">
        <title>Parallel loss of symbiosis genes in relatives of nitrogen-fixing non-legume Parasponia.</title>
        <authorList>
            <person name="Van Velzen R."/>
            <person name="Holmer R."/>
            <person name="Bu F."/>
            <person name="Rutten L."/>
            <person name="Van Zeijl A."/>
            <person name="Liu W."/>
            <person name="Santuari L."/>
            <person name="Cao Q."/>
            <person name="Sharma T."/>
            <person name="Shen D."/>
            <person name="Roswanjaya Y."/>
            <person name="Wardhani T."/>
            <person name="Kalhor M.S."/>
            <person name="Jansen J."/>
            <person name="Van den Hoogen J."/>
            <person name="Gungor B."/>
            <person name="Hartog M."/>
            <person name="Hontelez J."/>
            <person name="Verver J."/>
            <person name="Yang W.-C."/>
            <person name="Schijlen E."/>
            <person name="Repin R."/>
            <person name="Schilthuizen M."/>
            <person name="Schranz E."/>
            <person name="Heidstra R."/>
            <person name="Miyata K."/>
            <person name="Fedorova E."/>
            <person name="Kohlen W."/>
            <person name="Bisseling T."/>
            <person name="Smit S."/>
            <person name="Geurts R."/>
        </authorList>
    </citation>
    <scope>NUCLEOTIDE SEQUENCE [LARGE SCALE GENOMIC DNA]</scope>
    <source>
        <strain evidence="3">cv. RG33-2</strain>
    </source>
</reference>
<protein>
    <recommendedName>
        <fullName evidence="4">Vitellogenin-like protein</fullName>
    </recommendedName>
</protein>